<feature type="transmembrane region" description="Helical" evidence="7">
    <location>
        <begin position="188"/>
        <end position="209"/>
    </location>
</feature>
<evidence type="ECO:0000259" key="8">
    <source>
        <dbReference type="Pfam" id="PF01694"/>
    </source>
</evidence>
<feature type="transmembrane region" description="Helical" evidence="7">
    <location>
        <begin position="21"/>
        <end position="46"/>
    </location>
</feature>
<dbReference type="PATRIC" id="fig|1094489.3.peg.642"/>
<name>M1N3A5_BARAA</name>
<dbReference type="GO" id="GO:0004252">
    <property type="term" value="F:serine-type endopeptidase activity"/>
    <property type="evidence" value="ECO:0007669"/>
    <property type="project" value="InterPro"/>
</dbReference>
<dbReference type="PANTHER" id="PTHR43066:SF26">
    <property type="entry name" value="RHOMBOID PROTEASE GLPG"/>
    <property type="match status" value="1"/>
</dbReference>
<feature type="domain" description="Peptidase S54 rhomboid" evidence="8">
    <location>
        <begin position="74"/>
        <end position="232"/>
    </location>
</feature>
<keyword evidence="2" id="KW-1003">Cell membrane</keyword>
<dbReference type="Pfam" id="PF01694">
    <property type="entry name" value="Rhomboid"/>
    <property type="match status" value="1"/>
</dbReference>
<keyword evidence="4 7" id="KW-0812">Transmembrane</keyword>
<dbReference type="RefSeq" id="WP_015397907.1">
    <property type="nucleotide sequence ID" value="NC_020300.1"/>
</dbReference>
<accession>M1N3A5</accession>
<evidence type="ECO:0000256" key="5">
    <source>
        <dbReference type="ARBA" id="ARBA00022989"/>
    </source>
</evidence>
<proteinExistence type="predicted"/>
<feature type="transmembrane region" description="Helical" evidence="7">
    <location>
        <begin position="137"/>
        <end position="158"/>
    </location>
</feature>
<keyword evidence="6 7" id="KW-0472">Membrane</keyword>
<dbReference type="PANTHER" id="PTHR43066">
    <property type="entry name" value="RHOMBOID-RELATED PROTEIN"/>
    <property type="match status" value="1"/>
</dbReference>
<evidence type="ECO:0000256" key="6">
    <source>
        <dbReference type="ARBA" id="ARBA00023136"/>
    </source>
</evidence>
<evidence type="ECO:0000256" key="1">
    <source>
        <dbReference type="ARBA" id="ARBA00004141"/>
    </source>
</evidence>
<evidence type="ECO:0000313" key="10">
    <source>
        <dbReference type="Proteomes" id="UP000011729"/>
    </source>
</evidence>
<dbReference type="Proteomes" id="UP000011729">
    <property type="component" value="Chromosome"/>
</dbReference>
<sequence>MKDMNSRHNGALSSLPQSKEPLLNAPPVVVILIMFCFIIYFIPWYFFSSQLYAKSFVFFSFIPAFFKDDPSAFFYTAVSYSFVHGSFGHIAINMVWLLAFGSPLAKRFGTLLFLFFWVFTAVISALTYFAFHQDSLMPLVGASGAISGMMGAVARYDFSHGYFSFDKQSGGGVGSLQPIRKALCSRTVPVYISAWLIVNFITATLPPLFGEEGALIAWEAHVGGFISGFLLIGFFDTLLRKLKIII</sequence>
<dbReference type="OrthoDB" id="9797190at2"/>
<gene>
    <name evidence="9" type="ordered locus">BAnh1_05200</name>
</gene>
<feature type="transmembrane region" description="Helical" evidence="7">
    <location>
        <begin position="111"/>
        <end position="131"/>
    </location>
</feature>
<evidence type="ECO:0000256" key="4">
    <source>
        <dbReference type="ARBA" id="ARBA00022692"/>
    </source>
</evidence>
<dbReference type="STRING" id="1094489.BAnh1_05200"/>
<feature type="transmembrane region" description="Helical" evidence="7">
    <location>
        <begin position="215"/>
        <end position="239"/>
    </location>
</feature>
<dbReference type="Gene3D" id="1.20.1540.10">
    <property type="entry name" value="Rhomboid-like"/>
    <property type="match status" value="1"/>
</dbReference>
<keyword evidence="10" id="KW-1185">Reference proteome</keyword>
<evidence type="ECO:0000256" key="3">
    <source>
        <dbReference type="ARBA" id="ARBA00022519"/>
    </source>
</evidence>
<comment type="subcellular location">
    <subcellularLocation>
        <location evidence="1">Membrane</location>
        <topology evidence="1">Multi-pass membrane protein</topology>
    </subcellularLocation>
</comment>
<evidence type="ECO:0000256" key="2">
    <source>
        <dbReference type="ARBA" id="ARBA00022475"/>
    </source>
</evidence>
<dbReference type="AlphaFoldDB" id="M1N3A5"/>
<keyword evidence="5 7" id="KW-1133">Transmembrane helix</keyword>
<evidence type="ECO:0000313" key="9">
    <source>
        <dbReference type="EMBL" id="AGF74399.1"/>
    </source>
</evidence>
<dbReference type="eggNOG" id="COG0705">
    <property type="taxonomic scope" value="Bacteria"/>
</dbReference>
<organism evidence="9 10">
    <name type="scientific">Bartonella australis (strain Aust/NH1)</name>
    <dbReference type="NCBI Taxonomy" id="1094489"/>
    <lineage>
        <taxon>Bacteria</taxon>
        <taxon>Pseudomonadati</taxon>
        <taxon>Pseudomonadota</taxon>
        <taxon>Alphaproteobacteria</taxon>
        <taxon>Hyphomicrobiales</taxon>
        <taxon>Bartonellaceae</taxon>
        <taxon>Bartonella</taxon>
    </lineage>
</organism>
<dbReference type="HOGENOM" id="CLU_055068_5_0_5"/>
<protein>
    <submittedName>
        <fullName evidence="9">Putative membrane protein, rhomboid family</fullName>
    </submittedName>
</protein>
<dbReference type="KEGG" id="baus:BAnh1_05200"/>
<dbReference type="EMBL" id="CP003123">
    <property type="protein sequence ID" value="AGF74399.1"/>
    <property type="molecule type" value="Genomic_DNA"/>
</dbReference>
<reference evidence="9 10" key="1">
    <citation type="journal article" date="2013" name="PLoS Genet.">
        <title>A gene transfer agent and a dynamic repertoire of secretion systems hold the keys to the explosive radiation of the emerging pathogen Bartonella.</title>
        <authorList>
            <person name="Guy L."/>
            <person name="Nystedt B."/>
            <person name="Toft C."/>
            <person name="Zaremba-Niedzwiedzka K."/>
            <person name="Berglund E.C."/>
            <person name="Granberg F."/>
            <person name="Naslund K."/>
            <person name="Eriksson A.S."/>
            <person name="Andersson S.G."/>
        </authorList>
    </citation>
    <scope>NUCLEOTIDE SEQUENCE [LARGE SCALE GENOMIC DNA]</scope>
    <source>
        <strain evidence="9 10">Aust/NH1</strain>
    </source>
</reference>
<evidence type="ECO:0000256" key="7">
    <source>
        <dbReference type="SAM" id="Phobius"/>
    </source>
</evidence>
<feature type="transmembrane region" description="Helical" evidence="7">
    <location>
        <begin position="73"/>
        <end position="99"/>
    </location>
</feature>
<dbReference type="GO" id="GO:0016020">
    <property type="term" value="C:membrane"/>
    <property type="evidence" value="ECO:0007669"/>
    <property type="project" value="UniProtKB-SubCell"/>
</dbReference>
<dbReference type="InterPro" id="IPR022764">
    <property type="entry name" value="Peptidase_S54_rhomboid_dom"/>
</dbReference>
<dbReference type="InterPro" id="IPR035952">
    <property type="entry name" value="Rhomboid-like_sf"/>
</dbReference>
<keyword evidence="3" id="KW-0997">Cell inner membrane</keyword>
<dbReference type="SUPFAM" id="SSF144091">
    <property type="entry name" value="Rhomboid-like"/>
    <property type="match status" value="1"/>
</dbReference>